<evidence type="ECO:0000313" key="9">
    <source>
        <dbReference type="EMBL" id="AEQ51280.1"/>
    </source>
</evidence>
<sequence length="693" mass="75581">MNAEMNQQRKENVLTVENLTTTFTVAKRNVDVVRDVSFTVGQGRVMGLVGESGSGKSVTARSILRLLRKPGRVTAGRVLLNGINLLDLPEGDMRAVRGRDIAMVFQDPQSALNPVMRVGDQITEALLVHGVDQSKARERAKELLAQVRIPDVERAIDQYPHEFSGGMRQRVVIAIALANKPRLLIADEPTTALDVTIQAQILRLLVDLREELGVAIILITHDMGVVAELCDDLAVMYGGRIVEKGSVARVLKHPTHPYTAALLRAVPRLDSEEHEALPAIPGQPPIPVQLPPGCSFQPRCSKCIDICDKQVPALEEIEPGQHSACWVAQRGERDLAPPRPTSRSRIKASRASAVPVLKITDLRTDVADRKSRLFSRHKPVYAVDGISLEIYPGQTYGLVGESGCGKSSLSRTIVGIHAASSGSIEVAGRDVTAMTAEDRRHVTSSVQYVFQDPSAALNPRRTIGQSIEEALVVAGHTGQEADKRASGLMERVGLSPQLLRRYPYEISGGQRQRVGIARALAVDPKVLVLDEPVSALDVSIQAQIINLLDELRNDLGLAYLFIAHDLSVVKHISDRVAVMYLGRIVEAGTTDEVYGNPRHPYTQALLSATPEPDVDRDRSHRIYLSGDMPSPASPPSGCRFRTRCPVGPRFIPERTICISQSPKLEPALSGQKCACHFRNDPARINVRADPALA</sequence>
<dbReference type="GO" id="GO:0015833">
    <property type="term" value="P:peptide transport"/>
    <property type="evidence" value="ECO:0007669"/>
    <property type="project" value="InterPro"/>
</dbReference>
<dbReference type="PATRIC" id="fig|1082931.4.peg.1235"/>
<evidence type="ECO:0000256" key="2">
    <source>
        <dbReference type="ARBA" id="ARBA00005417"/>
    </source>
</evidence>
<keyword evidence="6 9" id="KW-0067">ATP-binding</keyword>
<dbReference type="GO" id="GO:0055085">
    <property type="term" value="P:transmembrane transport"/>
    <property type="evidence" value="ECO:0007669"/>
    <property type="project" value="UniProtKB-ARBA"/>
</dbReference>
<feature type="domain" description="ABC transporter" evidence="8">
    <location>
        <begin position="357"/>
        <end position="606"/>
    </location>
</feature>
<dbReference type="PANTHER" id="PTHR43297">
    <property type="entry name" value="OLIGOPEPTIDE TRANSPORT ATP-BINDING PROTEIN APPD"/>
    <property type="match status" value="1"/>
</dbReference>
<dbReference type="KEGG" id="phl:KKY_1252"/>
<keyword evidence="5" id="KW-0547">Nucleotide-binding</keyword>
<evidence type="ECO:0000256" key="7">
    <source>
        <dbReference type="ARBA" id="ARBA00023136"/>
    </source>
</evidence>
<keyword evidence="7" id="KW-0472">Membrane</keyword>
<dbReference type="Gene3D" id="3.40.50.300">
    <property type="entry name" value="P-loop containing nucleotide triphosphate hydrolases"/>
    <property type="match status" value="2"/>
</dbReference>
<dbReference type="InterPro" id="IPR013563">
    <property type="entry name" value="Oligopep_ABC_C"/>
</dbReference>
<dbReference type="NCBIfam" id="NF007739">
    <property type="entry name" value="PRK10419.1"/>
    <property type="match status" value="2"/>
</dbReference>
<dbReference type="AlphaFoldDB" id="G4R7E2"/>
<dbReference type="GO" id="GO:0016887">
    <property type="term" value="F:ATP hydrolysis activity"/>
    <property type="evidence" value="ECO:0007669"/>
    <property type="project" value="InterPro"/>
</dbReference>
<protein>
    <submittedName>
        <fullName evidence="9">Oligopeptide transport ATP-binding protein OppD</fullName>
    </submittedName>
</protein>
<dbReference type="NCBIfam" id="TIGR01727">
    <property type="entry name" value="oligo_HPY"/>
    <property type="match status" value="2"/>
</dbReference>
<evidence type="ECO:0000313" key="10">
    <source>
        <dbReference type="Proteomes" id="UP000008850"/>
    </source>
</evidence>
<dbReference type="HOGENOM" id="CLU_000604_86_2_5"/>
<dbReference type="eggNOG" id="COG0444">
    <property type="taxonomic scope" value="Bacteria"/>
</dbReference>
<dbReference type="InterPro" id="IPR027417">
    <property type="entry name" value="P-loop_NTPase"/>
</dbReference>
<gene>
    <name evidence="9" type="ordered locus">KKY_1252</name>
</gene>
<dbReference type="Proteomes" id="UP000008850">
    <property type="component" value="Chromosome"/>
</dbReference>
<evidence type="ECO:0000259" key="8">
    <source>
        <dbReference type="PROSITE" id="PS50893"/>
    </source>
</evidence>
<comment type="subcellular location">
    <subcellularLocation>
        <location evidence="1">Cell inner membrane</location>
        <topology evidence="1">Peripheral membrane protein</topology>
    </subcellularLocation>
</comment>
<dbReference type="SMART" id="SM00382">
    <property type="entry name" value="AAA"/>
    <property type="match status" value="2"/>
</dbReference>
<dbReference type="Pfam" id="PF00005">
    <property type="entry name" value="ABC_tran"/>
    <property type="match status" value="2"/>
</dbReference>
<dbReference type="SUPFAM" id="SSF52540">
    <property type="entry name" value="P-loop containing nucleoside triphosphate hydrolases"/>
    <property type="match status" value="2"/>
</dbReference>
<keyword evidence="10" id="KW-1185">Reference proteome</keyword>
<dbReference type="EMBL" id="CP003075">
    <property type="protein sequence ID" value="AEQ51280.1"/>
    <property type="molecule type" value="Genomic_DNA"/>
</dbReference>
<evidence type="ECO:0000256" key="4">
    <source>
        <dbReference type="ARBA" id="ARBA00022475"/>
    </source>
</evidence>
<dbReference type="PROSITE" id="PS00211">
    <property type="entry name" value="ABC_TRANSPORTER_1"/>
    <property type="match status" value="2"/>
</dbReference>
<evidence type="ECO:0000256" key="6">
    <source>
        <dbReference type="ARBA" id="ARBA00022840"/>
    </source>
</evidence>
<reference evidence="9 10" key="1">
    <citation type="journal article" date="2012" name="J. Bacteriol.">
        <title>Complete genome sequence of Pelagibacterium halotolerans B2T.</title>
        <authorList>
            <person name="Huo Y.Y."/>
            <person name="Cheng H."/>
            <person name="Han X.F."/>
            <person name="Jiang X.W."/>
            <person name="Sun C."/>
            <person name="Zhang X.Q."/>
            <person name="Zhu X.F."/>
            <person name="Liu Y.F."/>
            <person name="Li P.F."/>
            <person name="Ni P.X."/>
            <person name="Wu M."/>
        </authorList>
    </citation>
    <scope>NUCLEOTIDE SEQUENCE [LARGE SCALE GENOMIC DNA]</scope>
    <source>
        <strain evidence="10">DSM 22347 / JCM 15775 / CGMCC 1.7692 / B2</strain>
    </source>
</reference>
<evidence type="ECO:0000256" key="5">
    <source>
        <dbReference type="ARBA" id="ARBA00022741"/>
    </source>
</evidence>
<dbReference type="PANTHER" id="PTHR43297:SF2">
    <property type="entry name" value="DIPEPTIDE TRANSPORT ATP-BINDING PROTEIN DPPD"/>
    <property type="match status" value="1"/>
</dbReference>
<dbReference type="Pfam" id="PF08352">
    <property type="entry name" value="oligo_HPY"/>
    <property type="match status" value="2"/>
</dbReference>
<dbReference type="NCBIfam" id="NF008453">
    <property type="entry name" value="PRK11308.1"/>
    <property type="match status" value="2"/>
</dbReference>
<dbReference type="InterPro" id="IPR003439">
    <property type="entry name" value="ABC_transporter-like_ATP-bd"/>
</dbReference>
<dbReference type="GO" id="GO:0005524">
    <property type="term" value="F:ATP binding"/>
    <property type="evidence" value="ECO:0007669"/>
    <property type="project" value="UniProtKB-KW"/>
</dbReference>
<dbReference type="PROSITE" id="PS50893">
    <property type="entry name" value="ABC_TRANSPORTER_2"/>
    <property type="match status" value="2"/>
</dbReference>
<comment type="similarity">
    <text evidence="2">Belongs to the ABC transporter superfamily.</text>
</comment>
<keyword evidence="3" id="KW-0813">Transport</keyword>
<dbReference type="STRING" id="1082931.KKY_1252"/>
<name>G4R7E2_PELHB</name>
<dbReference type="InterPro" id="IPR050388">
    <property type="entry name" value="ABC_Ni/Peptide_Import"/>
</dbReference>
<dbReference type="InterPro" id="IPR003593">
    <property type="entry name" value="AAA+_ATPase"/>
</dbReference>
<dbReference type="eggNOG" id="COG4608">
    <property type="taxonomic scope" value="Bacteria"/>
</dbReference>
<proteinExistence type="inferred from homology"/>
<evidence type="ECO:0000256" key="3">
    <source>
        <dbReference type="ARBA" id="ARBA00022448"/>
    </source>
</evidence>
<dbReference type="InterPro" id="IPR017871">
    <property type="entry name" value="ABC_transporter-like_CS"/>
</dbReference>
<evidence type="ECO:0000256" key="1">
    <source>
        <dbReference type="ARBA" id="ARBA00004417"/>
    </source>
</evidence>
<dbReference type="FunFam" id="3.40.50.300:FF:000016">
    <property type="entry name" value="Oligopeptide ABC transporter ATP-binding component"/>
    <property type="match status" value="2"/>
</dbReference>
<accession>G4R7E2</accession>
<dbReference type="CDD" id="cd03257">
    <property type="entry name" value="ABC_NikE_OppD_transporters"/>
    <property type="match status" value="2"/>
</dbReference>
<keyword evidence="4" id="KW-1003">Cell membrane</keyword>
<dbReference type="GO" id="GO:0005886">
    <property type="term" value="C:plasma membrane"/>
    <property type="evidence" value="ECO:0007669"/>
    <property type="project" value="UniProtKB-SubCell"/>
</dbReference>
<organism evidence="9 10">
    <name type="scientific">Pelagibacterium halotolerans (strain DSM 22347 / JCM 15775 / CGMCC 1.7692 / B2)</name>
    <dbReference type="NCBI Taxonomy" id="1082931"/>
    <lineage>
        <taxon>Bacteria</taxon>
        <taxon>Pseudomonadati</taxon>
        <taxon>Pseudomonadota</taxon>
        <taxon>Alphaproteobacteria</taxon>
        <taxon>Hyphomicrobiales</taxon>
        <taxon>Devosiaceae</taxon>
        <taxon>Pelagibacterium</taxon>
    </lineage>
</organism>
<feature type="domain" description="ABC transporter" evidence="8">
    <location>
        <begin position="14"/>
        <end position="263"/>
    </location>
</feature>